<dbReference type="GO" id="GO:0015871">
    <property type="term" value="P:choline transport"/>
    <property type="evidence" value="ECO:0007669"/>
    <property type="project" value="TreeGrafter"/>
</dbReference>
<dbReference type="PANTHER" id="PTHR47737">
    <property type="entry name" value="GLYCINE BETAINE/PROLINE BETAINE TRANSPORT SYSTEM PERMEASE PROTEIN PROW"/>
    <property type="match status" value="1"/>
</dbReference>
<dbReference type="EMBL" id="JYIX01000032">
    <property type="protein sequence ID" value="KJL33717.1"/>
    <property type="molecule type" value="Genomic_DNA"/>
</dbReference>
<comment type="subcellular location">
    <subcellularLocation>
        <location evidence="1">Cell membrane</location>
    </subcellularLocation>
</comment>
<feature type="domain" description="ABC-type glycine betaine transport system substrate-binding" evidence="6">
    <location>
        <begin position="50"/>
        <end position="298"/>
    </location>
</feature>
<feature type="chain" id="PRO_5038958833" evidence="5">
    <location>
        <begin position="25"/>
        <end position="309"/>
    </location>
</feature>
<dbReference type="RefSeq" id="WP_045271611.1">
    <property type="nucleotide sequence ID" value="NZ_JYIX01000032.1"/>
</dbReference>
<name>A0A0F0LKJ1_9MICO</name>
<protein>
    <submittedName>
        <fullName evidence="7">Glycine betaine-binding protein OpuAC</fullName>
    </submittedName>
</protein>
<dbReference type="GO" id="GO:0015226">
    <property type="term" value="F:carnitine transmembrane transporter activity"/>
    <property type="evidence" value="ECO:0007669"/>
    <property type="project" value="TreeGrafter"/>
</dbReference>
<dbReference type="Gene3D" id="3.40.190.10">
    <property type="entry name" value="Periplasmic binding protein-like II"/>
    <property type="match status" value="1"/>
</dbReference>
<evidence type="ECO:0000313" key="7">
    <source>
        <dbReference type="EMBL" id="KJL33717.1"/>
    </source>
</evidence>
<keyword evidence="8" id="KW-1185">Reference proteome</keyword>
<dbReference type="Proteomes" id="UP000033740">
    <property type="component" value="Unassembled WGS sequence"/>
</dbReference>
<dbReference type="PATRIC" id="fig|582680.6.peg.1557"/>
<dbReference type="GO" id="GO:0005275">
    <property type="term" value="F:amine transmembrane transporter activity"/>
    <property type="evidence" value="ECO:0007669"/>
    <property type="project" value="TreeGrafter"/>
</dbReference>
<dbReference type="Pfam" id="PF04069">
    <property type="entry name" value="OpuAC"/>
    <property type="match status" value="1"/>
</dbReference>
<dbReference type="STRING" id="582680.RS86_01514"/>
<dbReference type="AlphaFoldDB" id="A0A0F0LKJ1"/>
<dbReference type="PANTHER" id="PTHR47737:SF1">
    <property type="entry name" value="GLYCINE BETAINE_PROLINE BETAINE TRANSPORT SYSTEM PERMEASE PROTEIN PROW"/>
    <property type="match status" value="1"/>
</dbReference>
<keyword evidence="2" id="KW-0813">Transport</keyword>
<organism evidence="7 8">
    <name type="scientific">Microbacterium azadirachtae</name>
    <dbReference type="NCBI Taxonomy" id="582680"/>
    <lineage>
        <taxon>Bacteria</taxon>
        <taxon>Bacillati</taxon>
        <taxon>Actinomycetota</taxon>
        <taxon>Actinomycetes</taxon>
        <taxon>Micrococcales</taxon>
        <taxon>Microbacteriaceae</taxon>
        <taxon>Microbacterium</taxon>
    </lineage>
</organism>
<comment type="caution">
    <text evidence="7">The sequence shown here is derived from an EMBL/GenBank/DDBJ whole genome shotgun (WGS) entry which is preliminary data.</text>
</comment>
<evidence type="ECO:0000313" key="8">
    <source>
        <dbReference type="Proteomes" id="UP000033740"/>
    </source>
</evidence>
<evidence type="ECO:0000259" key="6">
    <source>
        <dbReference type="Pfam" id="PF04069"/>
    </source>
</evidence>
<proteinExistence type="predicted"/>
<keyword evidence="3" id="KW-1003">Cell membrane</keyword>
<dbReference type="CDD" id="cd13639">
    <property type="entry name" value="PBP2_OpuAC_like"/>
    <property type="match status" value="1"/>
</dbReference>
<dbReference type="Gene3D" id="3.40.190.100">
    <property type="entry name" value="Glycine betaine-binding periplasmic protein, domain 2"/>
    <property type="match status" value="1"/>
</dbReference>
<dbReference type="InterPro" id="IPR007210">
    <property type="entry name" value="ABC_Gly_betaine_transp_sub-bd"/>
</dbReference>
<dbReference type="PROSITE" id="PS51257">
    <property type="entry name" value="PROKAR_LIPOPROTEIN"/>
    <property type="match status" value="1"/>
</dbReference>
<dbReference type="SUPFAM" id="SSF53850">
    <property type="entry name" value="Periplasmic binding protein-like II"/>
    <property type="match status" value="1"/>
</dbReference>
<gene>
    <name evidence="7" type="primary">opuAC</name>
    <name evidence="7" type="ORF">RS86_01514</name>
</gene>
<feature type="signal peptide" evidence="5">
    <location>
        <begin position="1"/>
        <end position="24"/>
    </location>
</feature>
<sequence length="309" mass="32954">MRKSRITALAALGVAAALTLAGCASDGAGGTLEMAGKAPSHDAGSGDKGTITIGFLPSWTDGLSTAYLLQDQLGKMGYDVKMQTLSDAGPLYAGLSQGDVDIFPSAWPEVTQKAYMDQYKGVIEDLGTYYGNARLTIAVPTYSDIDSIDQLKGNASTFGGKIIGIEPGAGLTAQTQKMMPEYGLDGEYQLVTSSTAAMLTELKSATEKKQDIAVTLWRPFWANSAFPVKDLKDPKGAMGKPEGLHFLGAKGFAEKHPEVAEMIGKIKLDDAQYGSLEDVVVNQFGEGKEPQAIDKWIQEHGGDFDWVQK</sequence>
<keyword evidence="5" id="KW-0732">Signal</keyword>
<evidence type="ECO:0000256" key="2">
    <source>
        <dbReference type="ARBA" id="ARBA00022448"/>
    </source>
</evidence>
<dbReference type="GO" id="GO:0031460">
    <property type="term" value="P:glycine betaine transport"/>
    <property type="evidence" value="ECO:0007669"/>
    <property type="project" value="TreeGrafter"/>
</dbReference>
<reference evidence="7 8" key="1">
    <citation type="submission" date="2015-02" db="EMBL/GenBank/DDBJ databases">
        <title>Draft genome sequences of ten Microbacterium spp. with emphasis on heavy metal contaminated environments.</title>
        <authorList>
            <person name="Corretto E."/>
        </authorList>
    </citation>
    <scope>NUCLEOTIDE SEQUENCE [LARGE SCALE GENOMIC DNA]</scope>
    <source>
        <strain evidence="7 8">ARN176</strain>
    </source>
</reference>
<evidence type="ECO:0000256" key="5">
    <source>
        <dbReference type="SAM" id="SignalP"/>
    </source>
</evidence>
<keyword evidence="4" id="KW-0472">Membrane</keyword>
<dbReference type="GO" id="GO:0043190">
    <property type="term" value="C:ATP-binding cassette (ABC) transporter complex"/>
    <property type="evidence" value="ECO:0007669"/>
    <property type="project" value="InterPro"/>
</dbReference>
<evidence type="ECO:0000256" key="1">
    <source>
        <dbReference type="ARBA" id="ARBA00004236"/>
    </source>
</evidence>
<evidence type="ECO:0000256" key="3">
    <source>
        <dbReference type="ARBA" id="ARBA00022475"/>
    </source>
</evidence>
<evidence type="ECO:0000256" key="4">
    <source>
        <dbReference type="ARBA" id="ARBA00023136"/>
    </source>
</evidence>
<accession>A0A0F0LKJ1</accession>